<feature type="site" description="Important for enzyme activity" evidence="7">
    <location>
        <position position="300"/>
    </location>
</feature>
<reference evidence="9 10" key="1">
    <citation type="submission" date="2019-04" db="EMBL/GenBank/DDBJ databases">
        <authorList>
            <person name="Hwang J.C."/>
        </authorList>
    </citation>
    <scope>NUCLEOTIDE SEQUENCE [LARGE SCALE GENOMIC DNA]</scope>
    <source>
        <strain evidence="9 10">IMCC35002</strain>
    </source>
</reference>
<dbReference type="SUPFAM" id="SSF55103">
    <property type="entry name" value="FAD-linked oxidases, C-terminal domain"/>
    <property type="match status" value="1"/>
</dbReference>
<dbReference type="AlphaFoldDB" id="A0A4U1BRY9"/>
<accession>A0A4U1BRY9</accession>
<dbReference type="InterPro" id="IPR016167">
    <property type="entry name" value="FAD-bd_PCMH_sub1"/>
</dbReference>
<organism evidence="9 10">
    <name type="scientific">Ferrimonas aestuarii</name>
    <dbReference type="NCBI Taxonomy" id="2569539"/>
    <lineage>
        <taxon>Bacteria</taxon>
        <taxon>Pseudomonadati</taxon>
        <taxon>Pseudomonadota</taxon>
        <taxon>Gammaproteobacteria</taxon>
        <taxon>Alteromonadales</taxon>
        <taxon>Ferrimonadaceae</taxon>
        <taxon>Ferrimonas</taxon>
    </lineage>
</organism>
<dbReference type="InterPro" id="IPR025650">
    <property type="entry name" value="Alkyl-DHAP_Synthase"/>
</dbReference>
<dbReference type="Proteomes" id="UP000305675">
    <property type="component" value="Unassembled WGS sequence"/>
</dbReference>
<keyword evidence="10" id="KW-1185">Reference proteome</keyword>
<feature type="active site" description="Proton donor/acceptor" evidence="4">
    <location>
        <position position="447"/>
    </location>
</feature>
<comment type="caution">
    <text evidence="9">The sequence shown here is derived from an EMBL/GenBank/DDBJ whole genome shotgun (WGS) entry which is preliminary data.</text>
</comment>
<sequence>MEPVWNGWGSPDFKKPLPKQADSVLTERLGTSLALPEIELEALAASVSPSRLNDSELLTTEAKTRIKYSRGQSLPDWLALKYGELERVTDAVAFPKDELQLQSLLELAYQLDAVLIPYGGGTSVVGHINPGNDPRPTITVSMEKMNQLLSIDPLSQLARFQAGVRGPDLEKQLNEQGYTLGHFPQSFEWSTLGGWIASRSSGQQSLKYGRIEQLFAGGTLLTPGGKLVVDSYPASSAGPDWRELILGSEGRLGIISEAEVRVQPLPEKEQFYASFFPSWQAGLAAVRQMAQQDIHASMFRLSHPTETLTQLQLALEPKKLKRLQQLFGLLGLGDQPAMLTWGVTGNKKHCRQQKRAIRKQIGQHGGRLALKRLGDHWQHNRFGAPYLRQSLWEKGYLVDTFETAANWNRIEELQQEMERSLAKACPQTPMMCYTHLSHVYAQGCSLYTTYLYPNKGSYEENLERWQAFKKAASQAVIDGGGTISHQHGVGEDHRPYFEQEKSKLQQSGLTATLAHYDPDKRMNPGKLINGCAPKETS</sequence>
<dbReference type="InterPro" id="IPR016164">
    <property type="entry name" value="FAD-linked_Oxase-like_C"/>
</dbReference>
<evidence type="ECO:0000313" key="9">
    <source>
        <dbReference type="EMBL" id="TKB57570.1"/>
    </source>
</evidence>
<dbReference type="GO" id="GO:0071949">
    <property type="term" value="F:FAD binding"/>
    <property type="evidence" value="ECO:0007669"/>
    <property type="project" value="InterPro"/>
</dbReference>
<keyword evidence="3 6" id="KW-0274">FAD</keyword>
<keyword evidence="2" id="KW-0285">Flavoprotein</keyword>
<dbReference type="EMBL" id="SWCJ01000002">
    <property type="protein sequence ID" value="TKB57570.1"/>
    <property type="molecule type" value="Genomic_DNA"/>
</dbReference>
<dbReference type="InterPro" id="IPR006094">
    <property type="entry name" value="Oxid_FAD_bind_N"/>
</dbReference>
<dbReference type="SUPFAM" id="SSF56176">
    <property type="entry name" value="FAD-binding/transporter-associated domain-like"/>
    <property type="match status" value="1"/>
</dbReference>
<dbReference type="InterPro" id="IPR004113">
    <property type="entry name" value="FAD-bd_oxidored_4_C"/>
</dbReference>
<dbReference type="PANTHER" id="PTHR46568">
    <property type="entry name" value="ALKYLDIHYDROXYACETONEPHOSPHATE SYNTHASE, PEROXISOMAL"/>
    <property type="match status" value="1"/>
</dbReference>
<dbReference type="Gene3D" id="3.30.465.10">
    <property type="match status" value="1"/>
</dbReference>
<evidence type="ECO:0000256" key="1">
    <source>
        <dbReference type="ARBA" id="ARBA00008000"/>
    </source>
</evidence>
<feature type="domain" description="FAD-binding PCMH-type" evidence="8">
    <location>
        <begin position="85"/>
        <end position="265"/>
    </location>
</feature>
<dbReference type="GO" id="GO:0008610">
    <property type="term" value="P:lipid biosynthetic process"/>
    <property type="evidence" value="ECO:0007669"/>
    <property type="project" value="InterPro"/>
</dbReference>
<dbReference type="RefSeq" id="WP_136862215.1">
    <property type="nucleotide sequence ID" value="NZ_SWCJ01000002.1"/>
</dbReference>
<dbReference type="Pfam" id="PF01565">
    <property type="entry name" value="FAD_binding_4"/>
    <property type="match status" value="1"/>
</dbReference>
<dbReference type="Gene3D" id="3.30.70.3450">
    <property type="match status" value="1"/>
</dbReference>
<dbReference type="GO" id="GO:0008609">
    <property type="term" value="F:alkylglycerone-phosphate synthase activity"/>
    <property type="evidence" value="ECO:0007669"/>
    <property type="project" value="InterPro"/>
</dbReference>
<dbReference type="Gene3D" id="3.30.43.10">
    <property type="entry name" value="Uridine Diphospho-n-acetylenolpyruvylglucosamine Reductase, domain 2"/>
    <property type="match status" value="1"/>
</dbReference>
<comment type="similarity">
    <text evidence="1">Belongs to the FAD-binding oxidoreductase/transferase type 4 family.</text>
</comment>
<proteinExistence type="inferred from homology"/>
<evidence type="ECO:0000259" key="8">
    <source>
        <dbReference type="PROSITE" id="PS51387"/>
    </source>
</evidence>
<dbReference type="PANTHER" id="PTHR46568:SF1">
    <property type="entry name" value="ALKYLDIHYDROXYACETONEPHOSPHATE SYNTHASE, PEROXISOMAL"/>
    <property type="match status" value="1"/>
</dbReference>
<dbReference type="InterPro" id="IPR036318">
    <property type="entry name" value="FAD-bd_PCMH-like_sf"/>
</dbReference>
<dbReference type="Gene3D" id="3.30.300.330">
    <property type="match status" value="1"/>
</dbReference>
<evidence type="ECO:0000256" key="2">
    <source>
        <dbReference type="ARBA" id="ARBA00022630"/>
    </source>
</evidence>
<evidence type="ECO:0000256" key="7">
    <source>
        <dbReference type="PIRSR" id="PIRSR625650-4"/>
    </source>
</evidence>
<evidence type="ECO:0000313" key="10">
    <source>
        <dbReference type="Proteomes" id="UP000305675"/>
    </source>
</evidence>
<comment type="cofactor">
    <cofactor evidence="6">
        <name>FAD</name>
        <dbReference type="ChEBI" id="CHEBI:57692"/>
    </cofactor>
</comment>
<evidence type="ECO:0000256" key="4">
    <source>
        <dbReference type="PIRSR" id="PIRSR625650-1"/>
    </source>
</evidence>
<dbReference type="InterPro" id="IPR016166">
    <property type="entry name" value="FAD-bd_PCMH"/>
</dbReference>
<evidence type="ECO:0000256" key="3">
    <source>
        <dbReference type="ARBA" id="ARBA00022827"/>
    </source>
</evidence>
<feature type="binding site" evidence="6">
    <location>
        <begin position="117"/>
        <end position="123"/>
    </location>
    <ligand>
        <name>FAD</name>
        <dbReference type="ChEBI" id="CHEBI:57692"/>
    </ligand>
</feature>
<feature type="binding site" evidence="6">
    <location>
        <begin position="249"/>
        <end position="255"/>
    </location>
    <ligand>
        <name>FAD</name>
        <dbReference type="ChEBI" id="CHEBI:57692"/>
    </ligand>
</feature>
<name>A0A4U1BRY9_9GAMM</name>
<dbReference type="InterPro" id="IPR016169">
    <property type="entry name" value="FAD-bd_PCMH_sub2"/>
</dbReference>
<evidence type="ECO:0000256" key="5">
    <source>
        <dbReference type="PIRSR" id="PIRSR625650-2"/>
    </source>
</evidence>
<evidence type="ECO:0000256" key="6">
    <source>
        <dbReference type="PIRSR" id="PIRSR625650-3"/>
    </source>
</evidence>
<dbReference type="Pfam" id="PF02913">
    <property type="entry name" value="FAD-oxidase_C"/>
    <property type="match status" value="1"/>
</dbReference>
<dbReference type="PROSITE" id="PS51387">
    <property type="entry name" value="FAD_PCMH"/>
    <property type="match status" value="1"/>
</dbReference>
<gene>
    <name evidence="9" type="ORF">FCL42_04670</name>
</gene>
<protein>
    <submittedName>
        <fullName evidence="9">FAD-binding oxidoreductase</fullName>
    </submittedName>
</protein>
<feature type="binding site" evidence="5">
    <location>
        <position position="388"/>
    </location>
    <ligand>
        <name>substrate</name>
    </ligand>
</feature>
<dbReference type="OrthoDB" id="9811557at2"/>